<evidence type="ECO:0000313" key="6">
    <source>
        <dbReference type="Proteomes" id="UP000401081"/>
    </source>
</evidence>
<feature type="domain" description="Carboxyltransferase" evidence="4">
    <location>
        <begin position="2"/>
        <end position="64"/>
    </location>
</feature>
<keyword evidence="1" id="KW-0547">Nucleotide-binding</keyword>
<dbReference type="Proteomes" id="UP000401081">
    <property type="component" value="Unassembled WGS sequence"/>
</dbReference>
<protein>
    <submittedName>
        <fullName evidence="5">Allophanate hydrolase subunit 2</fullName>
    </submittedName>
</protein>
<proteinExistence type="predicted"/>
<evidence type="ECO:0000313" key="5">
    <source>
        <dbReference type="EMBL" id="VFS90857.1"/>
    </source>
</evidence>
<evidence type="ECO:0000259" key="4">
    <source>
        <dbReference type="Pfam" id="PF02682"/>
    </source>
</evidence>
<dbReference type="EMBL" id="CAADJD010000034">
    <property type="protein sequence ID" value="VFS90857.1"/>
    <property type="molecule type" value="Genomic_DNA"/>
</dbReference>
<dbReference type="InterPro" id="IPR003833">
    <property type="entry name" value="CT_C_D"/>
</dbReference>
<organism evidence="5 6">
    <name type="scientific">Kluyvera cryocrescens</name>
    <name type="common">Kluyvera citrophila</name>
    <dbReference type="NCBI Taxonomy" id="580"/>
    <lineage>
        <taxon>Bacteria</taxon>
        <taxon>Pseudomonadati</taxon>
        <taxon>Pseudomonadota</taxon>
        <taxon>Gammaproteobacteria</taxon>
        <taxon>Enterobacterales</taxon>
        <taxon>Enterobacteriaceae</taxon>
        <taxon>Kluyvera</taxon>
    </lineage>
</organism>
<dbReference type="GO" id="GO:0016787">
    <property type="term" value="F:hydrolase activity"/>
    <property type="evidence" value="ECO:0007669"/>
    <property type="project" value="UniProtKB-KW"/>
</dbReference>
<reference evidence="5 6" key="1">
    <citation type="submission" date="2019-03" db="EMBL/GenBank/DDBJ databases">
        <authorList>
            <consortium name="Pathogen Informatics"/>
        </authorList>
    </citation>
    <scope>NUCLEOTIDE SEQUENCE [LARGE SCALE GENOMIC DNA]</scope>
    <source>
        <strain evidence="5 6">NCTC12993</strain>
    </source>
</reference>
<dbReference type="AlphaFoldDB" id="A0A485D2D0"/>
<keyword evidence="2 5" id="KW-0378">Hydrolase</keyword>
<dbReference type="SUPFAM" id="SSF50891">
    <property type="entry name" value="Cyclophilin-like"/>
    <property type="match status" value="1"/>
</dbReference>
<dbReference type="Pfam" id="PF02682">
    <property type="entry name" value="CT_C_D"/>
    <property type="match status" value="1"/>
</dbReference>
<dbReference type="Gene3D" id="2.40.100.10">
    <property type="entry name" value="Cyclophilin-like"/>
    <property type="match status" value="1"/>
</dbReference>
<keyword evidence="6" id="KW-1185">Reference proteome</keyword>
<dbReference type="GO" id="GO:0005524">
    <property type="term" value="F:ATP binding"/>
    <property type="evidence" value="ECO:0007669"/>
    <property type="project" value="UniProtKB-KW"/>
</dbReference>
<keyword evidence="3" id="KW-0067">ATP-binding</keyword>
<accession>A0A485D2D0</accession>
<evidence type="ECO:0000256" key="1">
    <source>
        <dbReference type="ARBA" id="ARBA00022741"/>
    </source>
</evidence>
<evidence type="ECO:0000256" key="2">
    <source>
        <dbReference type="ARBA" id="ARBA00022801"/>
    </source>
</evidence>
<sequence length="99" mass="10383">MYLGAPCAVPIDPRHRLLSSKYNPARTFTAEGTVGIGGMYMCIYGMDSPGGYQLVGRTLPIWNKIPEKTTSSTAANRAAALLRPGAFLPGQRSGAGPAA</sequence>
<dbReference type="InterPro" id="IPR029000">
    <property type="entry name" value="Cyclophilin-like_dom_sf"/>
</dbReference>
<gene>
    <name evidence="5" type="ORF">NCTC12993_07519</name>
</gene>
<name>A0A485D2D0_KLUCR</name>
<evidence type="ECO:0000256" key="3">
    <source>
        <dbReference type="ARBA" id="ARBA00022840"/>
    </source>
</evidence>